<feature type="domain" description="Alpha/beta hydrolase fold-3" evidence="2">
    <location>
        <begin position="45"/>
        <end position="172"/>
    </location>
</feature>
<dbReference type="PANTHER" id="PTHR48081:SF33">
    <property type="entry name" value="KYNURENINE FORMAMIDASE"/>
    <property type="match status" value="1"/>
</dbReference>
<dbReference type="GO" id="GO:0016787">
    <property type="term" value="F:hydrolase activity"/>
    <property type="evidence" value="ECO:0007669"/>
    <property type="project" value="UniProtKB-KW"/>
</dbReference>
<dbReference type="Pfam" id="PF07859">
    <property type="entry name" value="Abhydrolase_3"/>
    <property type="match status" value="1"/>
</dbReference>
<accession>A0A061AH88</accession>
<proteinExistence type="predicted"/>
<protein>
    <submittedName>
        <fullName evidence="3">RHTO0S02e02520g1_1</fullName>
    </submittedName>
</protein>
<keyword evidence="1" id="KW-0378">Hydrolase</keyword>
<dbReference type="InterPro" id="IPR013094">
    <property type="entry name" value="AB_hydrolase_3"/>
</dbReference>
<name>A0A061AH88_RHOTO</name>
<organism evidence="3">
    <name type="scientific">Rhodotorula toruloides</name>
    <name type="common">Yeast</name>
    <name type="synonym">Rhodosporidium toruloides</name>
    <dbReference type="NCBI Taxonomy" id="5286"/>
    <lineage>
        <taxon>Eukaryota</taxon>
        <taxon>Fungi</taxon>
        <taxon>Dikarya</taxon>
        <taxon>Basidiomycota</taxon>
        <taxon>Pucciniomycotina</taxon>
        <taxon>Microbotryomycetes</taxon>
        <taxon>Sporidiobolales</taxon>
        <taxon>Sporidiobolaceae</taxon>
        <taxon>Rhodotorula</taxon>
    </lineage>
</organism>
<evidence type="ECO:0000313" key="3">
    <source>
        <dbReference type="EMBL" id="CDR36461.1"/>
    </source>
</evidence>
<dbReference type="PANTHER" id="PTHR48081">
    <property type="entry name" value="AB HYDROLASE SUPERFAMILY PROTEIN C4A8.06C"/>
    <property type="match status" value="1"/>
</dbReference>
<sequence>MDEARYARMASYTTHLDIAYPGATSPRQALDLFLPREAGPSSPLLVYVHGGAWRSESKSDFTNTLVPLLVQHTRLPVACLEYRLAPADPHPAQIVDVISGLSLLAGPLLPLEEGEAKWDRRKLVVAGHSAGAFMAATLILRPPPSCTPSFDVPASLRHSISHIICIDGIYDLPTLLDEYPSYDSFVHDAFGRNPAVLAAESPARWDLYDGEALKTHVVVLHSAEDELLSFRQPRVFLRRMRRLLAGSDAARGREEAGQPVEEEEKDLPEGVVADFVSLKRGHYEVVRSEELATVIARILQ</sequence>
<dbReference type="OrthoDB" id="6495301at2759"/>
<dbReference type="AlphaFoldDB" id="A0A061AH88"/>
<dbReference type="SUPFAM" id="SSF53474">
    <property type="entry name" value="alpha/beta-Hydrolases"/>
    <property type="match status" value="1"/>
</dbReference>
<dbReference type="InterPro" id="IPR029058">
    <property type="entry name" value="AB_hydrolase_fold"/>
</dbReference>
<reference evidence="3" key="1">
    <citation type="journal article" date="2014" name="Genome Announc.">
        <title>Draft genome sequence of Rhodosporidium toruloides CECT1137, an oleaginous yeast of biotechnological interest.</title>
        <authorList>
            <person name="Morin N."/>
            <person name="Calcas X."/>
            <person name="Devillers H."/>
            <person name="Durrens P."/>
            <person name="Sherman D.J."/>
            <person name="Nicaud J.-M."/>
            <person name="Neuveglise C."/>
        </authorList>
    </citation>
    <scope>NUCLEOTIDE SEQUENCE</scope>
    <source>
        <strain evidence="3">CECT1137</strain>
    </source>
</reference>
<dbReference type="InterPro" id="IPR050300">
    <property type="entry name" value="GDXG_lipolytic_enzyme"/>
</dbReference>
<dbReference type="Gene3D" id="3.40.50.1820">
    <property type="entry name" value="alpha/beta hydrolase"/>
    <property type="match status" value="1"/>
</dbReference>
<gene>
    <name evidence="3" type="ORF">RHTO0S_02e02520g</name>
</gene>
<dbReference type="EMBL" id="LK052937">
    <property type="protein sequence ID" value="CDR36461.1"/>
    <property type="molecule type" value="Genomic_DNA"/>
</dbReference>
<evidence type="ECO:0000259" key="2">
    <source>
        <dbReference type="Pfam" id="PF07859"/>
    </source>
</evidence>
<evidence type="ECO:0000256" key="1">
    <source>
        <dbReference type="ARBA" id="ARBA00022801"/>
    </source>
</evidence>